<proteinExistence type="predicted"/>
<reference evidence="2" key="1">
    <citation type="submission" date="2023-01" db="EMBL/GenBank/DDBJ databases">
        <authorList>
            <person name="Van Ghelder C."/>
            <person name="Rancurel C."/>
        </authorList>
    </citation>
    <scope>NUCLEOTIDE SEQUENCE</scope>
    <source>
        <strain evidence="2">CNCM I-4278</strain>
    </source>
</reference>
<evidence type="ECO:0000313" key="3">
    <source>
        <dbReference type="Proteomes" id="UP001152607"/>
    </source>
</evidence>
<dbReference type="OrthoDB" id="3798432at2759"/>
<organism evidence="2 3">
    <name type="scientific">Periconia digitata</name>
    <dbReference type="NCBI Taxonomy" id="1303443"/>
    <lineage>
        <taxon>Eukaryota</taxon>
        <taxon>Fungi</taxon>
        <taxon>Dikarya</taxon>
        <taxon>Ascomycota</taxon>
        <taxon>Pezizomycotina</taxon>
        <taxon>Dothideomycetes</taxon>
        <taxon>Pleosporomycetidae</taxon>
        <taxon>Pleosporales</taxon>
        <taxon>Massarineae</taxon>
        <taxon>Periconiaceae</taxon>
        <taxon>Periconia</taxon>
    </lineage>
</organism>
<name>A0A9W4UV42_9PLEO</name>
<feature type="region of interest" description="Disordered" evidence="1">
    <location>
        <begin position="1"/>
        <end position="31"/>
    </location>
</feature>
<dbReference type="Proteomes" id="UP001152607">
    <property type="component" value="Unassembled WGS sequence"/>
</dbReference>
<dbReference type="EMBL" id="CAOQHR010000011">
    <property type="protein sequence ID" value="CAI6340918.1"/>
    <property type="molecule type" value="Genomic_DNA"/>
</dbReference>
<accession>A0A9W4UV42</accession>
<comment type="caution">
    <text evidence="2">The sequence shown here is derived from an EMBL/GenBank/DDBJ whole genome shotgun (WGS) entry which is preliminary data.</text>
</comment>
<keyword evidence="3" id="KW-1185">Reference proteome</keyword>
<feature type="compositionally biased region" description="Low complexity" evidence="1">
    <location>
        <begin position="420"/>
        <end position="437"/>
    </location>
</feature>
<evidence type="ECO:0000256" key="1">
    <source>
        <dbReference type="SAM" id="MobiDB-lite"/>
    </source>
</evidence>
<feature type="region of interest" description="Disordered" evidence="1">
    <location>
        <begin position="164"/>
        <end position="184"/>
    </location>
</feature>
<gene>
    <name evidence="2" type="ORF">PDIGIT_LOCUS14104</name>
</gene>
<feature type="compositionally biased region" description="Basic and acidic residues" evidence="1">
    <location>
        <begin position="13"/>
        <end position="22"/>
    </location>
</feature>
<protein>
    <submittedName>
        <fullName evidence="2">Uncharacterized protein</fullName>
    </submittedName>
</protein>
<sequence>MTQKQSSLGPLVMKKDSDKERIAPPGPSRYNQSLLSKIQRRLDEASLVQEELAGSRENLLIQREKIRSASNRLSDHRKKTGDVEAQFMNIVRQFYLERREEFPPILHDAYNNVEAARDRLGVMDEEYLQAERTLSGLEWTFMEKENDVYQFELHELFSKLAATDVSSPSASRPPTPTVLHSPDRKQPISTVNVEEQYRMAEAELHYLRERFYHLREEQSKHMDDLEVMPESLMLPDDSPELELLERLMTSEVKVQSLRQLLLSANEPLPPLNRRMSDPMHSKNPTPTAFEDHVTVRTESAVQTLSDNPSTQQKIQNWVYDCLSSTAIQRKFYIDISDDSKRVDFRETQQTPKNTMDGDPGLRKSLDVHEDLAIKQQAAGPDSLIAPDITVQVLHKIEGSKVDMKQQPHQPPADELSPSNATMQSASTAQASPAAIPTFTFGDDPREHYSPDAALETYQPSILSTTALRESPLPESRNGSSLDERASVEGEGSTPGKSKNNTREDSLDPYQQSASLSRSSDVQTSSDRVYHDTSRLGQSAISTSDLPWTTFLAVDRDHPPLRRTRSVRSCSLELTMCDRGNASSHVRAHSTPAISFRQYPV</sequence>
<dbReference type="AlphaFoldDB" id="A0A9W4UV42"/>
<evidence type="ECO:0000313" key="2">
    <source>
        <dbReference type="EMBL" id="CAI6340918.1"/>
    </source>
</evidence>
<feature type="region of interest" description="Disordered" evidence="1">
    <location>
        <begin position="401"/>
        <end position="450"/>
    </location>
</feature>
<feature type="region of interest" description="Disordered" evidence="1">
    <location>
        <begin position="464"/>
        <end position="532"/>
    </location>
</feature>
<feature type="compositionally biased region" description="Polar residues" evidence="1">
    <location>
        <begin position="508"/>
        <end position="526"/>
    </location>
</feature>